<dbReference type="Proteomes" id="UP000295172">
    <property type="component" value="Unassembled WGS sequence"/>
</dbReference>
<evidence type="ECO:0000256" key="5">
    <source>
        <dbReference type="ARBA" id="ARBA00023136"/>
    </source>
</evidence>
<keyword evidence="10" id="KW-1185">Reference proteome</keyword>
<dbReference type="InterPro" id="IPR028082">
    <property type="entry name" value="Peripla_BP_I"/>
</dbReference>
<evidence type="ECO:0000256" key="2">
    <source>
        <dbReference type="ARBA" id="ARBA00008610"/>
    </source>
</evidence>
<evidence type="ECO:0000313" key="9">
    <source>
        <dbReference type="EMBL" id="TDD28055.1"/>
    </source>
</evidence>
<name>A0A4R4XBW7_9ACTN</name>
<feature type="signal peptide" evidence="7">
    <location>
        <begin position="1"/>
        <end position="22"/>
    </location>
</feature>
<keyword evidence="6" id="KW-0449">Lipoprotein</keyword>
<keyword evidence="5" id="KW-0472">Membrane</keyword>
<keyword evidence="3" id="KW-1003">Cell membrane</keyword>
<evidence type="ECO:0000256" key="4">
    <source>
        <dbReference type="ARBA" id="ARBA00022729"/>
    </source>
</evidence>
<dbReference type="Pfam" id="PF02608">
    <property type="entry name" value="Bmp"/>
    <property type="match status" value="1"/>
</dbReference>
<evidence type="ECO:0000256" key="3">
    <source>
        <dbReference type="ARBA" id="ARBA00022475"/>
    </source>
</evidence>
<comment type="subcellular location">
    <subcellularLocation>
        <location evidence="1">Cell membrane</location>
        <topology evidence="1">Lipid-anchor</topology>
    </subcellularLocation>
</comment>
<evidence type="ECO:0000256" key="6">
    <source>
        <dbReference type="ARBA" id="ARBA00023288"/>
    </source>
</evidence>
<evidence type="ECO:0000313" key="10">
    <source>
        <dbReference type="Proteomes" id="UP000295172"/>
    </source>
</evidence>
<dbReference type="CDD" id="cd06354">
    <property type="entry name" value="PBP1_PrnA-like"/>
    <property type="match status" value="1"/>
</dbReference>
<dbReference type="AlphaFoldDB" id="A0A4R4XBW7"/>
<feature type="chain" id="PRO_5038579637" evidence="7">
    <location>
        <begin position="23"/>
        <end position="351"/>
    </location>
</feature>
<keyword evidence="4 7" id="KW-0732">Signal</keyword>
<comment type="similarity">
    <text evidence="2">Belongs to the BMP lipoprotein family.</text>
</comment>
<feature type="domain" description="ABC transporter substrate-binding protein PnrA-like" evidence="8">
    <location>
        <begin position="47"/>
        <end position="308"/>
    </location>
</feature>
<dbReference type="PROSITE" id="PS51257">
    <property type="entry name" value="PROKAR_LIPOPROTEIN"/>
    <property type="match status" value="1"/>
</dbReference>
<dbReference type="EMBL" id="SMKR01000026">
    <property type="protein sequence ID" value="TDD28055.1"/>
    <property type="molecule type" value="Genomic_DNA"/>
</dbReference>
<organism evidence="9 10">
    <name type="scientific">Kribbella turkmenica</name>
    <dbReference type="NCBI Taxonomy" id="2530375"/>
    <lineage>
        <taxon>Bacteria</taxon>
        <taxon>Bacillati</taxon>
        <taxon>Actinomycetota</taxon>
        <taxon>Actinomycetes</taxon>
        <taxon>Propionibacteriales</taxon>
        <taxon>Kribbellaceae</taxon>
        <taxon>Kribbella</taxon>
    </lineage>
</organism>
<evidence type="ECO:0000259" key="8">
    <source>
        <dbReference type="Pfam" id="PF02608"/>
    </source>
</evidence>
<dbReference type="Gene3D" id="3.40.50.2300">
    <property type="match status" value="2"/>
</dbReference>
<comment type="caution">
    <text evidence="9">The sequence shown here is derived from an EMBL/GenBank/DDBJ whole genome shotgun (WGS) entry which is preliminary data.</text>
</comment>
<evidence type="ECO:0000256" key="1">
    <source>
        <dbReference type="ARBA" id="ARBA00004193"/>
    </source>
</evidence>
<protein>
    <submittedName>
        <fullName evidence="9">BMP family ABC transporter substrate-binding protein</fullName>
    </submittedName>
</protein>
<dbReference type="InterPro" id="IPR050957">
    <property type="entry name" value="BMP_lipoprotein"/>
</dbReference>
<dbReference type="GO" id="GO:0005886">
    <property type="term" value="C:plasma membrane"/>
    <property type="evidence" value="ECO:0007669"/>
    <property type="project" value="UniProtKB-SubCell"/>
</dbReference>
<evidence type="ECO:0000256" key="7">
    <source>
        <dbReference type="SAM" id="SignalP"/>
    </source>
</evidence>
<dbReference type="PANTHER" id="PTHR34296:SF2">
    <property type="entry name" value="ABC TRANSPORTER GUANOSINE-BINDING PROTEIN NUPN"/>
    <property type="match status" value="1"/>
</dbReference>
<dbReference type="SUPFAM" id="SSF53822">
    <property type="entry name" value="Periplasmic binding protein-like I"/>
    <property type="match status" value="1"/>
</dbReference>
<accession>A0A4R4XBW7</accession>
<gene>
    <name evidence="9" type="ORF">E1218_08420</name>
</gene>
<dbReference type="OrthoDB" id="9784230at2"/>
<sequence>MRSKFVLSAPVFVLALGLAGCGGSTGGAGSGATPTDCSSSETFCVGLVTDGSKIDDKSFNQAAWAGVQKAKDSLGAYVRYIEPAEAKDYAASIKQFTDQKYDVVITVGFLTADPTVAAAAQNPGTKFIGVDQLLDTEKVKSPNLTGLTFPADQAGYAVGYLAGLLTKTGKVGAINGLEIPPVQKYFKGYEAGAKASNPKVEVVGVYHPAGGQPFNDPVWGAGEAKKQLSQGVDVIFGIGSNTGNGALNEVAKSSGAGTTRFCIGVDVDQWGTLPEARPCLVTSAEKLISDGVAELLGQAGDGTLKGGNFLGKTGISQFHDFDDKIPADVKAKVEDVVKKLADGSLQTNVVL</sequence>
<proteinExistence type="inferred from homology"/>
<dbReference type="PANTHER" id="PTHR34296">
    <property type="entry name" value="TRANSCRIPTIONAL ACTIVATOR PROTEIN MED"/>
    <property type="match status" value="1"/>
</dbReference>
<dbReference type="InterPro" id="IPR003760">
    <property type="entry name" value="PnrA-like"/>
</dbReference>
<reference evidence="9 10" key="1">
    <citation type="submission" date="2019-02" db="EMBL/GenBank/DDBJ databases">
        <title>Draft genome sequences of novel Actinobacteria.</title>
        <authorList>
            <person name="Sahin N."/>
            <person name="Ay H."/>
            <person name="Saygin H."/>
        </authorList>
    </citation>
    <scope>NUCLEOTIDE SEQUENCE [LARGE SCALE GENOMIC DNA]</scope>
    <source>
        <strain evidence="9 10">16K104</strain>
    </source>
</reference>
<dbReference type="RefSeq" id="WP_132318001.1">
    <property type="nucleotide sequence ID" value="NZ_SMKR01000026.1"/>
</dbReference>